<evidence type="ECO:0000256" key="4">
    <source>
        <dbReference type="SAM" id="MobiDB-lite"/>
    </source>
</evidence>
<name>A0A1H2PME0_9BURK</name>
<keyword evidence="8" id="KW-1185">Reference proteome</keyword>
<evidence type="ECO:0000259" key="6">
    <source>
        <dbReference type="SMART" id="SM00062"/>
    </source>
</evidence>
<gene>
    <name evidence="7" type="ORF">SAMN05216551_103227</name>
</gene>
<dbReference type="Gene3D" id="3.40.190.10">
    <property type="entry name" value="Periplasmic binding protein-like II"/>
    <property type="match status" value="2"/>
</dbReference>
<dbReference type="CDD" id="cd13688">
    <property type="entry name" value="PBP2_GltI_DEBP"/>
    <property type="match status" value="1"/>
</dbReference>
<proteinExistence type="inferred from homology"/>
<evidence type="ECO:0000313" key="7">
    <source>
        <dbReference type="EMBL" id="SDV47699.1"/>
    </source>
</evidence>
<dbReference type="STRING" id="1770053.SAMN05216551_103227"/>
<dbReference type="PANTHER" id="PTHR30085">
    <property type="entry name" value="AMINO ACID ABC TRANSPORTER PERMEASE"/>
    <property type="match status" value="1"/>
</dbReference>
<evidence type="ECO:0000313" key="8">
    <source>
        <dbReference type="Proteomes" id="UP000243719"/>
    </source>
</evidence>
<feature type="signal peptide" evidence="5">
    <location>
        <begin position="1"/>
        <end position="45"/>
    </location>
</feature>
<dbReference type="GO" id="GO:0006865">
    <property type="term" value="P:amino acid transport"/>
    <property type="evidence" value="ECO:0007669"/>
    <property type="project" value="TreeGrafter"/>
</dbReference>
<dbReference type="SMART" id="SM00062">
    <property type="entry name" value="PBPb"/>
    <property type="match status" value="1"/>
</dbReference>
<dbReference type="RefSeq" id="WP_091906397.1">
    <property type="nucleotide sequence ID" value="NZ_FNLO01000003.1"/>
</dbReference>
<evidence type="ECO:0000256" key="5">
    <source>
        <dbReference type="SAM" id="SignalP"/>
    </source>
</evidence>
<dbReference type="InterPro" id="IPR001638">
    <property type="entry name" value="Solute-binding_3/MltF_N"/>
</dbReference>
<reference evidence="8" key="1">
    <citation type="submission" date="2016-09" db="EMBL/GenBank/DDBJ databases">
        <authorList>
            <person name="Varghese N."/>
            <person name="Submissions S."/>
        </authorList>
    </citation>
    <scope>NUCLEOTIDE SEQUENCE [LARGE SCALE GENOMIC DNA]</scope>
    <source>
        <strain evidence="8">JS23</strain>
    </source>
</reference>
<dbReference type="AlphaFoldDB" id="A0A1H2PME0"/>
<feature type="domain" description="Solute-binding protein family 3/N-terminal" evidence="6">
    <location>
        <begin position="57"/>
        <end position="292"/>
    </location>
</feature>
<keyword evidence="2" id="KW-0813">Transport</keyword>
<evidence type="ECO:0000256" key="2">
    <source>
        <dbReference type="ARBA" id="ARBA00022448"/>
    </source>
</evidence>
<dbReference type="SUPFAM" id="SSF53850">
    <property type="entry name" value="Periplasmic binding protein-like II"/>
    <property type="match status" value="1"/>
</dbReference>
<dbReference type="Pfam" id="PF00497">
    <property type="entry name" value="SBP_bac_3"/>
    <property type="match status" value="1"/>
</dbReference>
<organism evidence="7 8">
    <name type="scientific">Chitinasiproducens palmae</name>
    <dbReference type="NCBI Taxonomy" id="1770053"/>
    <lineage>
        <taxon>Bacteria</taxon>
        <taxon>Pseudomonadati</taxon>
        <taxon>Pseudomonadota</taxon>
        <taxon>Betaproteobacteria</taxon>
        <taxon>Burkholderiales</taxon>
        <taxon>Burkholderiaceae</taxon>
        <taxon>Chitinasiproducens</taxon>
    </lineage>
</organism>
<dbReference type="OrthoDB" id="7240770at2"/>
<dbReference type="EMBL" id="FNLO01000003">
    <property type="protein sequence ID" value="SDV47699.1"/>
    <property type="molecule type" value="Genomic_DNA"/>
</dbReference>
<keyword evidence="3 5" id="KW-0732">Signal</keyword>
<sequence>MDQPSLPSSRGSAESTSKRTAVRTKVRPAAALACALALCSASAVARPVLDTVRRSGILTVSYAVDNAPLSYVDAQGQPIGYAFELSQRIGAAVSKALGGRRVTIKPIRVDPADRLRLVEDGAIQLECSATTITPERARRVSFSPAFYVGGARLLVLRGSAIHGVDDLGGKRVIVTTGSTSAELLRRLNQQKHLNIGVLLADNHERAIEMLRTHRADAFALDDILLAGLMSNLISSRKRDDFEIVGAPLSEEAYGCMIRKSDPGFRKVVDDEIERLRRTGELRKLYHRWFETPIPPRNVSFDLKANPQTERAIAPEGAGWPADRSIRND</sequence>
<dbReference type="GO" id="GO:0005576">
    <property type="term" value="C:extracellular region"/>
    <property type="evidence" value="ECO:0007669"/>
    <property type="project" value="TreeGrafter"/>
</dbReference>
<feature type="region of interest" description="Disordered" evidence="4">
    <location>
        <begin position="309"/>
        <end position="328"/>
    </location>
</feature>
<dbReference type="InterPro" id="IPR051455">
    <property type="entry name" value="Bact_solute-bind_prot3"/>
</dbReference>
<feature type="compositionally biased region" description="Polar residues" evidence="4">
    <location>
        <begin position="1"/>
        <end position="19"/>
    </location>
</feature>
<accession>A0A1H2PME0</accession>
<feature type="chain" id="PRO_5017429655" evidence="5">
    <location>
        <begin position="46"/>
        <end position="328"/>
    </location>
</feature>
<dbReference type="GO" id="GO:0030288">
    <property type="term" value="C:outer membrane-bounded periplasmic space"/>
    <property type="evidence" value="ECO:0007669"/>
    <property type="project" value="TreeGrafter"/>
</dbReference>
<feature type="region of interest" description="Disordered" evidence="4">
    <location>
        <begin position="1"/>
        <end position="21"/>
    </location>
</feature>
<dbReference type="Proteomes" id="UP000243719">
    <property type="component" value="Unassembled WGS sequence"/>
</dbReference>
<comment type="similarity">
    <text evidence="1">Belongs to the bacterial solute-binding protein 3 family.</text>
</comment>
<protein>
    <submittedName>
        <fullName evidence="7">Amino acid ABC transporter substrate-binding protein, PAAT family</fullName>
    </submittedName>
</protein>
<dbReference type="PANTHER" id="PTHR30085:SF2">
    <property type="entry name" value="GLUTAMATE_ASPARTATE IMPORT SOLUTE-BINDING PROTEIN"/>
    <property type="match status" value="1"/>
</dbReference>
<evidence type="ECO:0000256" key="1">
    <source>
        <dbReference type="ARBA" id="ARBA00010333"/>
    </source>
</evidence>
<evidence type="ECO:0000256" key="3">
    <source>
        <dbReference type="ARBA" id="ARBA00022729"/>
    </source>
</evidence>